<organism evidence="1 2">
    <name type="scientific">Mycoplasma miroungirhinis</name>
    <dbReference type="NCBI Taxonomy" id="754516"/>
    <lineage>
        <taxon>Bacteria</taxon>
        <taxon>Bacillati</taxon>
        <taxon>Mycoplasmatota</taxon>
        <taxon>Mollicutes</taxon>
        <taxon>Mycoplasmataceae</taxon>
        <taxon>Mycoplasma</taxon>
    </lineage>
</organism>
<keyword evidence="2" id="KW-1185">Reference proteome</keyword>
<evidence type="ECO:0000313" key="2">
    <source>
        <dbReference type="Proteomes" id="UP000502118"/>
    </source>
</evidence>
<dbReference type="InterPro" id="IPR038087">
    <property type="entry name" value="RNAP_delta_N_dom_sf"/>
</dbReference>
<dbReference type="Proteomes" id="UP000502118">
    <property type="component" value="Chromosome"/>
</dbReference>
<gene>
    <name evidence="1" type="ORF">HLA92_00500</name>
</gene>
<evidence type="ECO:0000313" key="1">
    <source>
        <dbReference type="EMBL" id="QJR43932.1"/>
    </source>
</evidence>
<reference evidence="1 2" key="1">
    <citation type="submission" date="2020-05" db="EMBL/GenBank/DDBJ databases">
        <title>Novel Mycoplasma species detected in Mirounga angustirostris (northern elephant seal) from the USA.</title>
        <authorList>
            <person name="Volokhov D.V."/>
        </authorList>
    </citation>
    <scope>NUCLEOTIDE SEQUENCE [LARGE SCALE GENOMIC DNA]</scope>
    <source>
        <strain evidence="1 2">Mirounga ES2806-NAS</strain>
    </source>
</reference>
<dbReference type="KEGG" id="mmio:HLA92_00500"/>
<name>A0A6M4JFX7_9MOLU</name>
<accession>A0A6M4JFX7</accession>
<dbReference type="EMBL" id="CP053097">
    <property type="protein sequence ID" value="QJR43932.1"/>
    <property type="molecule type" value="Genomic_DNA"/>
</dbReference>
<dbReference type="Gene3D" id="1.10.10.1250">
    <property type="entry name" value="RNA polymerase, subunit delta, N-terminal domain"/>
    <property type="match status" value="1"/>
</dbReference>
<sequence length="84" mass="10197">MNNETMLTISIKAFLDNKKEELDFETIFQYVKKHFMEKWTIENNDLLSEDKLLEKKRGELYKLLTVDRQFNRLADGRWLIVQNN</sequence>
<dbReference type="NCBIfam" id="NF045964">
    <property type="entry name" value="RNAP_delt_plasma"/>
    <property type="match status" value="1"/>
</dbReference>
<evidence type="ECO:0008006" key="3">
    <source>
        <dbReference type="Google" id="ProtNLM"/>
    </source>
</evidence>
<dbReference type="AlphaFoldDB" id="A0A6M4JFX7"/>
<proteinExistence type="predicted"/>
<dbReference type="RefSeq" id="WP_171112466.1">
    <property type="nucleotide sequence ID" value="NZ_CP053097.1"/>
</dbReference>
<protein>
    <recommendedName>
        <fullName evidence="3">RNAP delta factor</fullName>
    </recommendedName>
</protein>